<comment type="caution">
    <text evidence="1">The sequence shown here is derived from an EMBL/GenBank/DDBJ whole genome shotgun (WGS) entry which is preliminary data.</text>
</comment>
<evidence type="ECO:0000313" key="1">
    <source>
        <dbReference type="EMBL" id="KAJ8959449.1"/>
    </source>
</evidence>
<dbReference type="Gene3D" id="1.10.220.160">
    <property type="match status" value="1"/>
</dbReference>
<accession>A0AAV8Z6F7</accession>
<sequence length="408" mass="46582">MDSFINFSYQRHVPLMRAVDASFSTVSAEFKKLKTAHERVDFSYDYMKSKLSFAPEIFFEERRVKSDDLSLKYRQKGNELFLANKCQEALVQYVKSIAFAKNGSSLLGLAYANRSAVLFQKEFYKECLEDIERALQSNYPDHLKEKLIDRQKRANTLKELNQRHLCYHQPTPNLIKKNARIPAAADCVEMKNTESYGIHVVTTRDVKPGEVISVEKPFVEWFESMTGDEFLHCNECLELCFNMVPCKNCPDALYCSNTCKDVSVCKHMCNVSSFYLEKLPGVKVTLFGAKYINKGSDNDSEERNISDQYKEILALETNERLRDAIVLFKIALVAGTIFHVLKRNANFMGQIAVNKTILKAMLYRNLLVQFCSSIAISKIGLLNHGMETSLVARGMYPFSSHHSHSCAP</sequence>
<keyword evidence="2" id="KW-1185">Reference proteome</keyword>
<organism evidence="1 2">
    <name type="scientific">Aromia moschata</name>
    <dbReference type="NCBI Taxonomy" id="1265417"/>
    <lineage>
        <taxon>Eukaryota</taxon>
        <taxon>Metazoa</taxon>
        <taxon>Ecdysozoa</taxon>
        <taxon>Arthropoda</taxon>
        <taxon>Hexapoda</taxon>
        <taxon>Insecta</taxon>
        <taxon>Pterygota</taxon>
        <taxon>Neoptera</taxon>
        <taxon>Endopterygota</taxon>
        <taxon>Coleoptera</taxon>
        <taxon>Polyphaga</taxon>
        <taxon>Cucujiformia</taxon>
        <taxon>Chrysomeloidea</taxon>
        <taxon>Cerambycidae</taxon>
        <taxon>Cerambycinae</taxon>
        <taxon>Callichromatini</taxon>
        <taxon>Aromia</taxon>
    </lineage>
</organism>
<dbReference type="Proteomes" id="UP001162162">
    <property type="component" value="Unassembled WGS sequence"/>
</dbReference>
<dbReference type="AlphaFoldDB" id="A0AAV8Z6F7"/>
<name>A0AAV8Z6F7_9CUCU</name>
<gene>
    <name evidence="1" type="ORF">NQ318_022142</name>
</gene>
<reference evidence="1" key="1">
    <citation type="journal article" date="2023" name="Insect Mol. Biol.">
        <title>Genome sequencing provides insights into the evolution of gene families encoding plant cell wall-degrading enzymes in longhorned beetles.</title>
        <authorList>
            <person name="Shin N.R."/>
            <person name="Okamura Y."/>
            <person name="Kirsch R."/>
            <person name="Pauchet Y."/>
        </authorList>
    </citation>
    <scope>NUCLEOTIDE SEQUENCE</scope>
    <source>
        <strain evidence="1">AMC_N1</strain>
    </source>
</reference>
<dbReference type="SUPFAM" id="SSF82199">
    <property type="entry name" value="SET domain"/>
    <property type="match status" value="1"/>
</dbReference>
<evidence type="ECO:0008006" key="3">
    <source>
        <dbReference type="Google" id="ProtNLM"/>
    </source>
</evidence>
<evidence type="ECO:0000313" key="2">
    <source>
        <dbReference type="Proteomes" id="UP001162162"/>
    </source>
</evidence>
<proteinExistence type="predicted"/>
<dbReference type="Gene3D" id="1.25.40.10">
    <property type="entry name" value="Tetratricopeptide repeat domain"/>
    <property type="match status" value="1"/>
</dbReference>
<dbReference type="Gene3D" id="2.170.270.10">
    <property type="entry name" value="SET domain"/>
    <property type="match status" value="1"/>
</dbReference>
<dbReference type="InterPro" id="IPR046341">
    <property type="entry name" value="SET_dom_sf"/>
</dbReference>
<protein>
    <recommendedName>
        <fullName evidence="3">SET and MYND domain-containing protein 4</fullName>
    </recommendedName>
</protein>
<dbReference type="InterPro" id="IPR011990">
    <property type="entry name" value="TPR-like_helical_dom_sf"/>
</dbReference>
<dbReference type="SUPFAM" id="SSF48452">
    <property type="entry name" value="TPR-like"/>
    <property type="match status" value="1"/>
</dbReference>
<dbReference type="EMBL" id="JAPWTK010000013">
    <property type="protein sequence ID" value="KAJ8959449.1"/>
    <property type="molecule type" value="Genomic_DNA"/>
</dbReference>
<dbReference type="PANTHER" id="PTHR47111">
    <property type="entry name" value="BCDNA.LD29892"/>
    <property type="match status" value="1"/>
</dbReference>
<dbReference type="Gene3D" id="6.10.140.2220">
    <property type="match status" value="1"/>
</dbReference>
<dbReference type="PANTHER" id="PTHR47111:SF1">
    <property type="entry name" value="SET AND MYND DOMAIN-CONTAINING PROTEIN 4"/>
    <property type="match status" value="1"/>
</dbReference>